<evidence type="ECO:0000313" key="2">
    <source>
        <dbReference type="Proteomes" id="UP000315434"/>
    </source>
</evidence>
<dbReference type="AlphaFoldDB" id="A0A546X6H2"/>
<accession>A0A546X6H2</accession>
<gene>
    <name evidence="1" type="ORF">EXN68_24575</name>
</gene>
<proteinExistence type="predicted"/>
<dbReference type="Proteomes" id="UP000315434">
    <property type="component" value="Unassembled WGS sequence"/>
</dbReference>
<sequence>MAGNEEDVFRKAKSEYQALQILQVLMLREACGRSNDSILGVCLDKCGMYGAPEEIRAVIGFLERSGLVRTDKVEEYVIVAITDAGERVAEGKQVVDGVARPTRK</sequence>
<protein>
    <recommendedName>
        <fullName evidence="3">MarR family transcriptional regulator</fullName>
    </recommendedName>
</protein>
<organism evidence="1 2">
    <name type="scientific">Rhizobium rhizogenes</name>
    <name type="common">Agrobacterium rhizogenes</name>
    <dbReference type="NCBI Taxonomy" id="359"/>
    <lineage>
        <taxon>Bacteria</taxon>
        <taxon>Pseudomonadati</taxon>
        <taxon>Pseudomonadota</taxon>
        <taxon>Alphaproteobacteria</taxon>
        <taxon>Hyphomicrobiales</taxon>
        <taxon>Rhizobiaceae</taxon>
        <taxon>Rhizobium/Agrobacterium group</taxon>
        <taxon>Rhizobium</taxon>
    </lineage>
</organism>
<comment type="caution">
    <text evidence="1">The sequence shown here is derived from an EMBL/GenBank/DDBJ whole genome shotgun (WGS) entry which is preliminary data.</text>
</comment>
<reference evidence="1 2" key="1">
    <citation type="journal article" date="2019" name="Appl. Microbiol. Biotechnol.">
        <title>Differential efficiency of wild type rhizogenic strains for rol gene transformation of plants.</title>
        <authorList>
            <person name="Desmet S."/>
            <person name="De Keyser E."/>
            <person name="Van Vaerenbergh J."/>
            <person name="Baeyen S."/>
            <person name="Van Huylenbroeck J."/>
            <person name="Geelen D."/>
            <person name="Dhooghe E."/>
        </authorList>
    </citation>
    <scope>NUCLEOTIDE SEQUENCE [LARGE SCALE GENOMIC DNA]</scope>
    <source>
        <strain evidence="1 2">GBBC3284</strain>
    </source>
</reference>
<dbReference type="EMBL" id="SGNY01000011">
    <property type="protein sequence ID" value="TRA96337.1"/>
    <property type="molecule type" value="Genomic_DNA"/>
</dbReference>
<evidence type="ECO:0000313" key="1">
    <source>
        <dbReference type="EMBL" id="TRA96337.1"/>
    </source>
</evidence>
<name>A0A546X6H2_RHIRH</name>
<evidence type="ECO:0008006" key="3">
    <source>
        <dbReference type="Google" id="ProtNLM"/>
    </source>
</evidence>
<dbReference type="RefSeq" id="WP_142843358.1">
    <property type="nucleotide sequence ID" value="NZ_JAPZAB010000011.1"/>
</dbReference>